<dbReference type="InterPro" id="IPR000014">
    <property type="entry name" value="PAS"/>
</dbReference>
<proteinExistence type="predicted"/>
<keyword evidence="5" id="KW-0902">Two-component regulatory system</keyword>
<dbReference type="InterPro" id="IPR036097">
    <property type="entry name" value="HisK_dim/P_sf"/>
</dbReference>
<dbReference type="Pfam" id="PF01739">
    <property type="entry name" value="CheR"/>
    <property type="match status" value="1"/>
</dbReference>
<dbReference type="Pfam" id="PF02518">
    <property type="entry name" value="HATPase_c"/>
    <property type="match status" value="1"/>
</dbReference>
<feature type="domain" description="Response regulatory" evidence="9">
    <location>
        <begin position="852"/>
        <end position="976"/>
    </location>
</feature>
<comment type="catalytic activity">
    <reaction evidence="1">
        <text>ATP + protein L-histidine = ADP + protein N-phospho-L-histidine.</text>
        <dbReference type="EC" id="2.7.13.3"/>
    </reaction>
</comment>
<evidence type="ECO:0000256" key="7">
    <source>
        <dbReference type="SAM" id="Coils"/>
    </source>
</evidence>
<dbReference type="SUPFAM" id="SSF47384">
    <property type="entry name" value="Homodimeric domain of signal transducing histidine kinase"/>
    <property type="match status" value="1"/>
</dbReference>
<dbReference type="SMART" id="SM00388">
    <property type="entry name" value="HisKA"/>
    <property type="match status" value="1"/>
</dbReference>
<keyword evidence="3 6" id="KW-0597">Phosphoprotein</keyword>
<dbReference type="SMART" id="SM00448">
    <property type="entry name" value="REC"/>
    <property type="match status" value="1"/>
</dbReference>
<evidence type="ECO:0000256" key="5">
    <source>
        <dbReference type="ARBA" id="ARBA00023012"/>
    </source>
</evidence>
<dbReference type="SUPFAM" id="SSF53335">
    <property type="entry name" value="S-adenosyl-L-methionine-dependent methyltransferases"/>
    <property type="match status" value="1"/>
</dbReference>
<comment type="caution">
    <text evidence="11">The sequence shown here is derived from an EMBL/GenBank/DDBJ whole genome shotgun (WGS) entry which is preliminary data.</text>
</comment>
<dbReference type="InterPro" id="IPR003594">
    <property type="entry name" value="HATPase_dom"/>
</dbReference>
<dbReference type="InterPro" id="IPR001789">
    <property type="entry name" value="Sig_transdc_resp-reg_receiver"/>
</dbReference>
<dbReference type="InterPro" id="IPR035965">
    <property type="entry name" value="PAS-like_dom_sf"/>
</dbReference>
<evidence type="ECO:0000256" key="3">
    <source>
        <dbReference type="ARBA" id="ARBA00022553"/>
    </source>
</evidence>
<accession>A0A2W4UFK0</accession>
<dbReference type="SUPFAM" id="SSF52172">
    <property type="entry name" value="CheY-like"/>
    <property type="match status" value="1"/>
</dbReference>
<dbReference type="InterPro" id="IPR003661">
    <property type="entry name" value="HisK_dim/P_dom"/>
</dbReference>
<reference evidence="12" key="1">
    <citation type="submission" date="2018-04" db="EMBL/GenBank/DDBJ databases">
        <authorList>
            <person name="Cornet L."/>
        </authorList>
    </citation>
    <scope>NUCLEOTIDE SEQUENCE [LARGE SCALE GENOMIC DNA]</scope>
</reference>
<feature type="coiled-coil region" evidence="7">
    <location>
        <begin position="252"/>
        <end position="325"/>
    </location>
</feature>
<dbReference type="Gene3D" id="1.10.287.130">
    <property type="match status" value="1"/>
</dbReference>
<dbReference type="PROSITE" id="PS50123">
    <property type="entry name" value="CHER"/>
    <property type="match status" value="1"/>
</dbReference>
<dbReference type="Pfam" id="PF00512">
    <property type="entry name" value="HisKA"/>
    <property type="match status" value="1"/>
</dbReference>
<dbReference type="CDD" id="cd00082">
    <property type="entry name" value="HisKA"/>
    <property type="match status" value="1"/>
</dbReference>
<feature type="domain" description="CheR-type methyltransferase" evidence="10">
    <location>
        <begin position="1"/>
        <end position="64"/>
    </location>
</feature>
<dbReference type="PANTHER" id="PTHR43547:SF2">
    <property type="entry name" value="HYBRID SIGNAL TRANSDUCTION HISTIDINE KINASE C"/>
    <property type="match status" value="1"/>
</dbReference>
<dbReference type="InterPro" id="IPR004358">
    <property type="entry name" value="Sig_transdc_His_kin-like_C"/>
</dbReference>
<dbReference type="Gene3D" id="3.40.50.150">
    <property type="entry name" value="Vaccinia Virus protein VP39"/>
    <property type="match status" value="1"/>
</dbReference>
<dbReference type="AlphaFoldDB" id="A0A2W4UFK0"/>
<dbReference type="InterPro" id="IPR013656">
    <property type="entry name" value="PAS_4"/>
</dbReference>
<feature type="domain" description="Histidine kinase" evidence="8">
    <location>
        <begin position="590"/>
        <end position="830"/>
    </location>
</feature>
<evidence type="ECO:0000259" key="10">
    <source>
        <dbReference type="PROSITE" id="PS50123"/>
    </source>
</evidence>
<dbReference type="NCBIfam" id="TIGR00229">
    <property type="entry name" value="sensory_box"/>
    <property type="match status" value="1"/>
</dbReference>
<gene>
    <name evidence="11" type="ORF">DCF25_09020</name>
</gene>
<dbReference type="InterPro" id="IPR022642">
    <property type="entry name" value="CheR_C"/>
</dbReference>
<dbReference type="SMART" id="SM00091">
    <property type="entry name" value="PAS"/>
    <property type="match status" value="2"/>
</dbReference>
<dbReference type="Gene3D" id="3.40.50.2300">
    <property type="match status" value="1"/>
</dbReference>
<dbReference type="Pfam" id="PF08448">
    <property type="entry name" value="PAS_4"/>
    <property type="match status" value="1"/>
</dbReference>
<dbReference type="SUPFAM" id="SSF55874">
    <property type="entry name" value="ATPase domain of HSP90 chaperone/DNA topoisomerase II/histidine kinase"/>
    <property type="match status" value="1"/>
</dbReference>
<evidence type="ECO:0000256" key="1">
    <source>
        <dbReference type="ARBA" id="ARBA00000085"/>
    </source>
</evidence>
<organism evidence="11 12">
    <name type="scientific">Leptolyngbya foveolarum</name>
    <dbReference type="NCBI Taxonomy" id="47253"/>
    <lineage>
        <taxon>Bacteria</taxon>
        <taxon>Bacillati</taxon>
        <taxon>Cyanobacteriota</taxon>
        <taxon>Cyanophyceae</taxon>
        <taxon>Leptolyngbyales</taxon>
        <taxon>Leptolyngbyaceae</taxon>
        <taxon>Leptolyngbya group</taxon>
        <taxon>Leptolyngbya</taxon>
    </lineage>
</organism>
<evidence type="ECO:0000256" key="6">
    <source>
        <dbReference type="PROSITE-ProRule" id="PRU00169"/>
    </source>
</evidence>
<evidence type="ECO:0000259" key="8">
    <source>
        <dbReference type="PROSITE" id="PS50109"/>
    </source>
</evidence>
<dbReference type="Gene3D" id="3.30.450.20">
    <property type="entry name" value="PAS domain"/>
    <property type="match status" value="2"/>
</dbReference>
<feature type="modified residue" description="4-aspartylphosphate" evidence="6">
    <location>
        <position position="907"/>
    </location>
</feature>
<evidence type="ECO:0000259" key="9">
    <source>
        <dbReference type="PROSITE" id="PS50110"/>
    </source>
</evidence>
<dbReference type="Pfam" id="PF13596">
    <property type="entry name" value="PAS_10"/>
    <property type="match status" value="1"/>
</dbReference>
<dbReference type="Gene3D" id="3.30.565.10">
    <property type="entry name" value="Histidine kinase-like ATPase, C-terminal domain"/>
    <property type="match status" value="1"/>
</dbReference>
<dbReference type="EMBL" id="QBMC01000048">
    <property type="protein sequence ID" value="PZO18974.1"/>
    <property type="molecule type" value="Genomic_DNA"/>
</dbReference>
<dbReference type="GO" id="GO:0008757">
    <property type="term" value="F:S-adenosylmethionine-dependent methyltransferase activity"/>
    <property type="evidence" value="ECO:0007669"/>
    <property type="project" value="InterPro"/>
</dbReference>
<dbReference type="InterPro" id="IPR029063">
    <property type="entry name" value="SAM-dependent_MTases_sf"/>
</dbReference>
<sequence length="985" mass="109951">MVSCRNVMIYFKPVLQDRVRSIFHYSLNPGGYLWLGSSESVGETSELFAAVDRKHKVYSRRVSSDRINFDFVTSEYFPASSPRSLDGAEPFDESYSSVRRQADQIVLGRYAPVGVVVNDQLDILHFRGNTSPYLVVASGDPSFNLLKMIRPELLLELRAAISEAKEQDVAVRKEDLYVENNAQEIAIEITPVGNPVSQMRNYLVLFEPIAADVPETDVETDEMARSQAPKVSRLERSLAATRRELLDTKAYLQAMVEEKEDANQRLTIANEEILSSNEELQSTNEELRTAKEEIQAANEELKTTNEELQNRNASAQTVNDDLVNLLNNVNIPIVILTSDLRIRRFTPVAQQLFKFIPTDVGRLLSDIRINIDIPDLEQTILAVTDSLEAQEKEVQDAQGRWYQLRIRPYQTAEKQTEGAVMALVDIDHIKRTQQQQQLEQSQRYAEAIVETVSEPLLVVTEALVVCTANRAFHETFQVSEGTAEGRSLFELGNGQWNIPALQSHLTTLIDNPRRRIDPIEITHEFEHIGSKIMRLKVREIEHSGPDRMILLSIEDITERRQAEAQRLLQAQTARAQAEAANIGKDQFLSVISHELRTPLNAILGWSSLLVKMESPTPDVLHKALNSINRSAKNQNRIISDLLEVSRILQNKTKLQLEPTNLSDFLKTAVEMIQPTAAEAEVTLSAELATSSDFFRLDPSRLHQVFGNAISNAIKFTPAGGSIQVSLVYEDKNGEYENAGDSPEERLRQRATQQARITITDSGAGITPDFLPYVFDRFRQANSTNTRQYGGLGLGLAIVKSFTEEHGGTVEISSPGEDLGATMTILLPLTPAKAASPRPSLSPSEDHLIRTARLLLVEDDLSSLEMMKTALEMRGATVITAESVARAIEILASQNGEPSTAIDLILSDISMPEQDGFDLIRWVRSHENPQIRQIPAIAVTGFATRAHTDSILKAGFVYHLTKPIDLDLLVSAILSTLDQSDDYEEN</sequence>
<dbReference type="PANTHER" id="PTHR43547">
    <property type="entry name" value="TWO-COMPONENT HISTIDINE KINASE"/>
    <property type="match status" value="1"/>
</dbReference>
<dbReference type="SMART" id="SM00387">
    <property type="entry name" value="HATPase_c"/>
    <property type="match status" value="1"/>
</dbReference>
<evidence type="ECO:0000256" key="4">
    <source>
        <dbReference type="ARBA" id="ARBA00022777"/>
    </source>
</evidence>
<name>A0A2W4UFK0_9CYAN</name>
<dbReference type="PROSITE" id="PS50109">
    <property type="entry name" value="HIS_KIN"/>
    <property type="match status" value="1"/>
</dbReference>
<dbReference type="InterPro" id="IPR000780">
    <property type="entry name" value="CheR_MeTrfase"/>
</dbReference>
<keyword evidence="7" id="KW-0175">Coiled coil</keyword>
<dbReference type="Pfam" id="PF00072">
    <property type="entry name" value="Response_reg"/>
    <property type="match status" value="1"/>
</dbReference>
<evidence type="ECO:0000313" key="12">
    <source>
        <dbReference type="Proteomes" id="UP000249354"/>
    </source>
</evidence>
<dbReference type="GO" id="GO:0000155">
    <property type="term" value="F:phosphorelay sensor kinase activity"/>
    <property type="evidence" value="ECO:0007669"/>
    <property type="project" value="InterPro"/>
</dbReference>
<dbReference type="SUPFAM" id="SSF55785">
    <property type="entry name" value="PYP-like sensor domain (PAS domain)"/>
    <property type="match status" value="2"/>
</dbReference>
<evidence type="ECO:0000313" key="11">
    <source>
        <dbReference type="EMBL" id="PZO18974.1"/>
    </source>
</evidence>
<dbReference type="InterPro" id="IPR011006">
    <property type="entry name" value="CheY-like_superfamily"/>
</dbReference>
<reference evidence="11 12" key="2">
    <citation type="submission" date="2018-06" db="EMBL/GenBank/DDBJ databases">
        <title>Metagenomic assembly of (sub)arctic Cyanobacteria and their associated microbiome from non-axenic cultures.</title>
        <authorList>
            <person name="Baurain D."/>
        </authorList>
    </citation>
    <scope>NUCLEOTIDE SEQUENCE [LARGE SCALE GENOMIC DNA]</scope>
    <source>
        <strain evidence="11">ULC129bin1</strain>
    </source>
</reference>
<dbReference type="EC" id="2.7.13.3" evidence="2"/>
<protein>
    <recommendedName>
        <fullName evidence="2">histidine kinase</fullName>
        <ecNumber evidence="2">2.7.13.3</ecNumber>
    </recommendedName>
</protein>
<keyword evidence="4" id="KW-0418">Kinase</keyword>
<dbReference type="Proteomes" id="UP000249354">
    <property type="component" value="Unassembled WGS sequence"/>
</dbReference>
<evidence type="ECO:0000256" key="2">
    <source>
        <dbReference type="ARBA" id="ARBA00012438"/>
    </source>
</evidence>
<keyword evidence="4" id="KW-0808">Transferase</keyword>
<dbReference type="PRINTS" id="PR00344">
    <property type="entry name" value="BCTRLSENSOR"/>
</dbReference>
<dbReference type="InterPro" id="IPR005467">
    <property type="entry name" value="His_kinase_dom"/>
</dbReference>
<dbReference type="InterPro" id="IPR036890">
    <property type="entry name" value="HATPase_C_sf"/>
</dbReference>
<dbReference type="PROSITE" id="PS50110">
    <property type="entry name" value="RESPONSE_REGULATORY"/>
    <property type="match status" value="1"/>
</dbReference>